<accession>A0A381NTL2</accession>
<protein>
    <submittedName>
        <fullName evidence="1">Uncharacterized protein</fullName>
    </submittedName>
</protein>
<dbReference type="AlphaFoldDB" id="A0A381NTL2"/>
<sequence length="504" mass="56599">MRDTLKTIFSMVAMFQLLTAQEIDTTVAMESLEPLQEYKETDSEIKFFGDYYLGADQKSKGNVRVFGGDLFLAGTVEGQIIVVGGDATLESTAVINGRVVAIGGAIFRKEGSVVNGEIVQVNIREGINLSRNEGSLSEEESDTFEFEDDFNENHEWRYSSLVHPQINWFIYNKDEGFFWTPFNWRFDRGGRSSFKTSLSLGYRFGQKEAAGRLTMEKSFGEGNGPALFLSAFRESRTDDDYRLPLNENSIATLFARQDFYDRWDEEGYEIGASLHGNVIEGKVAYRVVDISPFDPNSRLAKWLHGEREFRAPLHLPESKVTSLGGIVSLGSLHRNLFATGIGVTLTGETTLNSDSLDHFDRLSATVYLNWEMAPDIIFRSRTMMGDSKGELPQFRVFGVGGLGSVSAHPYKVQTGDRMVQLNAELLLLPNFMEGDHYLSLFFDTGHTWDKSDYSFTDFSSITNSGISAVGIGIGDEDLDWRVNIARALGVRDTWETTFRFNINF</sequence>
<evidence type="ECO:0000313" key="1">
    <source>
        <dbReference type="EMBL" id="SUZ57837.1"/>
    </source>
</evidence>
<gene>
    <name evidence="1" type="ORF">METZ01_LOCUS10691</name>
</gene>
<name>A0A381NTL2_9ZZZZ</name>
<dbReference type="EMBL" id="UINC01000581">
    <property type="protein sequence ID" value="SUZ57837.1"/>
    <property type="molecule type" value="Genomic_DNA"/>
</dbReference>
<proteinExistence type="predicted"/>
<organism evidence="1">
    <name type="scientific">marine metagenome</name>
    <dbReference type="NCBI Taxonomy" id="408172"/>
    <lineage>
        <taxon>unclassified sequences</taxon>
        <taxon>metagenomes</taxon>
        <taxon>ecological metagenomes</taxon>
    </lineage>
</organism>
<reference evidence="1" key="1">
    <citation type="submission" date="2018-05" db="EMBL/GenBank/DDBJ databases">
        <authorList>
            <person name="Lanie J.A."/>
            <person name="Ng W.-L."/>
            <person name="Kazmierczak K.M."/>
            <person name="Andrzejewski T.M."/>
            <person name="Davidsen T.M."/>
            <person name="Wayne K.J."/>
            <person name="Tettelin H."/>
            <person name="Glass J.I."/>
            <person name="Rusch D."/>
            <person name="Podicherti R."/>
            <person name="Tsui H.-C.T."/>
            <person name="Winkler M.E."/>
        </authorList>
    </citation>
    <scope>NUCLEOTIDE SEQUENCE</scope>
</reference>